<dbReference type="SUPFAM" id="SSF143113">
    <property type="entry name" value="NAP-like"/>
    <property type="match status" value="1"/>
</dbReference>
<dbReference type="Gene3D" id="3.30.1120.90">
    <property type="entry name" value="Nucleosome assembly protein"/>
    <property type="match status" value="1"/>
</dbReference>
<dbReference type="PANTHER" id="PTHR11875">
    <property type="entry name" value="TESTIS-SPECIFIC Y-ENCODED PROTEIN"/>
    <property type="match status" value="1"/>
</dbReference>
<comment type="similarity">
    <text evidence="1 2">Belongs to the nucleosome assembly protein (NAP) family.</text>
</comment>
<dbReference type="EMBL" id="MCGT01000028">
    <property type="protein sequence ID" value="ORX48806.1"/>
    <property type="molecule type" value="Genomic_DNA"/>
</dbReference>
<feature type="compositionally biased region" description="Basic and acidic residues" evidence="3">
    <location>
        <begin position="125"/>
        <end position="137"/>
    </location>
</feature>
<keyword evidence="5" id="KW-1185">Reference proteome</keyword>
<sequence length="222" mass="26068">MSNEEKVNNQLIDLSKEEDDIHDKVLDYQRQLMTPLWNKRREIVKQIPNFWSEAISNSPLFDGHSNENDIEAIENLKDFHVEYDDKRPKYRKIVAHFNKNDVFKNENLTKEFTVDEEDGAVLSKTKVEYHSGKEPTDKKKRKAADMDDDDDFDFNFIQWFADDSIPVGAMLSEDIFPRALEYYKGTDESDDDLEEEIELGSDSEEDDEEDEEDEPKAKKSKK</sequence>
<dbReference type="InterPro" id="IPR037231">
    <property type="entry name" value="NAP-like_sf"/>
</dbReference>
<comment type="caution">
    <text evidence="4">The sequence shown here is derived from an EMBL/GenBank/DDBJ whole genome shotgun (WGS) entry which is preliminary data.</text>
</comment>
<dbReference type="OrthoDB" id="19419at2759"/>
<reference evidence="4 5" key="1">
    <citation type="submission" date="2016-07" db="EMBL/GenBank/DDBJ databases">
        <title>Pervasive Adenine N6-methylation of Active Genes in Fungi.</title>
        <authorList>
            <consortium name="DOE Joint Genome Institute"/>
            <person name="Mondo S.J."/>
            <person name="Dannebaum R.O."/>
            <person name="Kuo R.C."/>
            <person name="Labutti K."/>
            <person name="Haridas S."/>
            <person name="Kuo A."/>
            <person name="Salamov A."/>
            <person name="Ahrendt S.R."/>
            <person name="Lipzen A."/>
            <person name="Sullivan W."/>
            <person name="Andreopoulos W.B."/>
            <person name="Clum A."/>
            <person name="Lindquist E."/>
            <person name="Daum C."/>
            <person name="Ramamoorthy G.K."/>
            <person name="Gryganskyi A."/>
            <person name="Culley D."/>
            <person name="Magnuson J.K."/>
            <person name="James T.Y."/>
            <person name="O'Malley M.A."/>
            <person name="Stajich J.E."/>
            <person name="Spatafora J.W."/>
            <person name="Visel A."/>
            <person name="Grigoriev I.V."/>
        </authorList>
    </citation>
    <scope>NUCLEOTIDE SEQUENCE [LARGE SCALE GENOMIC DNA]</scope>
    <source>
        <strain evidence="4 5">NRRL 3301</strain>
    </source>
</reference>
<evidence type="ECO:0000256" key="1">
    <source>
        <dbReference type="ARBA" id="ARBA00009947"/>
    </source>
</evidence>
<evidence type="ECO:0008006" key="6">
    <source>
        <dbReference type="Google" id="ProtNLM"/>
    </source>
</evidence>
<evidence type="ECO:0000256" key="2">
    <source>
        <dbReference type="RuleBase" id="RU003876"/>
    </source>
</evidence>
<proteinExistence type="inferred from homology"/>
<dbReference type="Pfam" id="PF00956">
    <property type="entry name" value="NAP"/>
    <property type="match status" value="1"/>
</dbReference>
<dbReference type="GO" id="GO:0005634">
    <property type="term" value="C:nucleus"/>
    <property type="evidence" value="ECO:0007669"/>
    <property type="project" value="InterPro"/>
</dbReference>
<feature type="compositionally biased region" description="Acidic residues" evidence="3">
    <location>
        <begin position="188"/>
        <end position="214"/>
    </location>
</feature>
<feature type="region of interest" description="Disordered" evidence="3">
    <location>
        <begin position="125"/>
        <end position="145"/>
    </location>
</feature>
<evidence type="ECO:0000313" key="5">
    <source>
        <dbReference type="Proteomes" id="UP000242146"/>
    </source>
</evidence>
<organism evidence="4 5">
    <name type="scientific">Hesseltinella vesiculosa</name>
    <dbReference type="NCBI Taxonomy" id="101127"/>
    <lineage>
        <taxon>Eukaryota</taxon>
        <taxon>Fungi</taxon>
        <taxon>Fungi incertae sedis</taxon>
        <taxon>Mucoromycota</taxon>
        <taxon>Mucoromycotina</taxon>
        <taxon>Mucoromycetes</taxon>
        <taxon>Mucorales</taxon>
        <taxon>Cunninghamellaceae</taxon>
        <taxon>Hesseltinella</taxon>
    </lineage>
</organism>
<evidence type="ECO:0000313" key="4">
    <source>
        <dbReference type="EMBL" id="ORX48806.1"/>
    </source>
</evidence>
<name>A0A1X2GA22_9FUNG</name>
<dbReference type="Proteomes" id="UP000242146">
    <property type="component" value="Unassembled WGS sequence"/>
</dbReference>
<accession>A0A1X2GA22</accession>
<gene>
    <name evidence="4" type="ORF">DM01DRAFT_1409711</name>
</gene>
<dbReference type="STRING" id="101127.A0A1X2GA22"/>
<evidence type="ECO:0000256" key="3">
    <source>
        <dbReference type="SAM" id="MobiDB-lite"/>
    </source>
</evidence>
<dbReference type="GO" id="GO:0006334">
    <property type="term" value="P:nucleosome assembly"/>
    <property type="evidence" value="ECO:0007669"/>
    <property type="project" value="InterPro"/>
</dbReference>
<dbReference type="AlphaFoldDB" id="A0A1X2GA22"/>
<feature type="region of interest" description="Disordered" evidence="3">
    <location>
        <begin position="183"/>
        <end position="222"/>
    </location>
</feature>
<protein>
    <recommendedName>
        <fullName evidence="6">NAP-domain-containing protein</fullName>
    </recommendedName>
</protein>
<dbReference type="InterPro" id="IPR002164">
    <property type="entry name" value="NAP_family"/>
</dbReference>